<dbReference type="EC" id="3.1.21.4" evidence="6"/>
<evidence type="ECO:0000256" key="1">
    <source>
        <dbReference type="ARBA" id="ARBA00022722"/>
    </source>
</evidence>
<keyword evidence="8" id="KW-1185">Reference proteome</keyword>
<name>A0ABY8WXT6_9BACT</name>
<gene>
    <name evidence="7" type="ORF">SEML1_0617</name>
</gene>
<organism evidence="7 8">
    <name type="scientific">Candidatus Southlakia epibionticum</name>
    <dbReference type="NCBI Taxonomy" id="3043284"/>
    <lineage>
        <taxon>Bacteria</taxon>
        <taxon>Candidatus Saccharimonadota</taxon>
        <taxon>Candidatus Saccharimonadia</taxon>
        <taxon>Candidatus Saccharimonadales</taxon>
        <taxon>Candidatus Saccharimonadaceae</taxon>
        <taxon>Candidatus Southlakia</taxon>
    </lineage>
</organism>
<keyword evidence="4" id="KW-0378">Hydrolase</keyword>
<evidence type="ECO:0000256" key="4">
    <source>
        <dbReference type="ARBA" id="ARBA00022801"/>
    </source>
</evidence>
<comment type="catalytic activity">
    <reaction evidence="5">
        <text>Endonucleolytic cleavage of DNA to give specific double-stranded fragments with terminal 5'-phosphates.</text>
        <dbReference type="EC" id="3.1.21.4"/>
    </reaction>
</comment>
<evidence type="ECO:0000256" key="6">
    <source>
        <dbReference type="ARBA" id="ARBA00093790"/>
    </source>
</evidence>
<evidence type="ECO:0000256" key="3">
    <source>
        <dbReference type="ARBA" id="ARBA00022759"/>
    </source>
</evidence>
<dbReference type="NCBIfam" id="NF045832">
    <property type="entry name" value="restrict_HpyAIV"/>
    <property type="match status" value="1"/>
</dbReference>
<dbReference type="RefSeq" id="WP_376753768.1">
    <property type="nucleotide sequence ID" value="NZ_CP124550.1"/>
</dbReference>
<dbReference type="InterPro" id="IPR054784">
    <property type="entry name" value="HpyAIV-type_restriction_enz"/>
</dbReference>
<accession>A0ABY8WXT6</accession>
<keyword evidence="3" id="KW-0255">Endonuclease</keyword>
<proteinExistence type="predicted"/>
<evidence type="ECO:0000313" key="8">
    <source>
        <dbReference type="Proteomes" id="UP001177295"/>
    </source>
</evidence>
<dbReference type="InterPro" id="IPR019045">
    <property type="entry name" value="Restrct_endonuc_II_HinfI"/>
</dbReference>
<dbReference type="SUPFAM" id="SSF52980">
    <property type="entry name" value="Restriction endonuclease-like"/>
    <property type="match status" value="1"/>
</dbReference>
<sequence>MLDYEEFKEIFDEKIFAKSKPDLIRKVAEYPDRYVGLFRPTKPEAKLLQNLLQSNEIRFGDAFEVAIKQYLISVGWQPLPQKIISKEGDALDIDQLLMKDNKVLFIEQKVRDDHDSTKKRGQISNFEKKLEALVDIYGNKVTWGFFYFIDPSLVKNRNFYQPELQKLQDSWGVNLSVSYGQDMFEQLGYPNIWHDIMTNLKKWRHDIPDLPNVNFDTNPKESAEEIKDLPLRIFRKLFDDERIVSQILPVLFPTGETLAILEPYFRGQGTVVANNISRSMTNYLYSQPTHLSSVVNKSNNNAI</sequence>
<protein>
    <recommendedName>
        <fullName evidence="6">type II site-specific deoxyribonuclease</fullName>
        <ecNumber evidence="6">3.1.21.4</ecNumber>
    </recommendedName>
</protein>
<reference evidence="7 8" key="1">
    <citation type="journal article" date="2023" name="Cell">
        <title>Genetic manipulation of Patescibacteria provides mechanistic insights into microbial dark matter and the epibiotic lifestyle.</title>
        <authorList>
            <person name="Wang Y."/>
            <person name="Gallagher L.A."/>
            <person name="Andrade P.A."/>
            <person name="Liu A."/>
            <person name="Humphreys I.R."/>
            <person name="Turkarslan S."/>
            <person name="Cutler K.J."/>
            <person name="Arrieta-Ortiz M.L."/>
            <person name="Li Y."/>
            <person name="Radey M.C."/>
            <person name="McLean J.S."/>
            <person name="Cong Q."/>
            <person name="Baker D."/>
            <person name="Baliga N.S."/>
            <person name="Peterson S.B."/>
            <person name="Mougous J.D."/>
        </authorList>
    </citation>
    <scope>NUCLEOTIDE SEQUENCE [LARGE SCALE GENOMIC DNA]</scope>
    <source>
        <strain evidence="7 8">ML1</strain>
    </source>
</reference>
<dbReference type="EMBL" id="CP124550">
    <property type="protein sequence ID" value="WIO46231.1"/>
    <property type="molecule type" value="Genomic_DNA"/>
</dbReference>
<dbReference type="InterPro" id="IPR011335">
    <property type="entry name" value="Restrct_endonuc-II-like"/>
</dbReference>
<dbReference type="Proteomes" id="UP001177295">
    <property type="component" value="Chromosome"/>
</dbReference>
<evidence type="ECO:0000256" key="2">
    <source>
        <dbReference type="ARBA" id="ARBA00022747"/>
    </source>
</evidence>
<evidence type="ECO:0000313" key="7">
    <source>
        <dbReference type="EMBL" id="WIO46231.1"/>
    </source>
</evidence>
<keyword evidence="1" id="KW-0540">Nuclease</keyword>
<evidence type="ECO:0000256" key="5">
    <source>
        <dbReference type="ARBA" id="ARBA00093760"/>
    </source>
</evidence>
<dbReference type="Pfam" id="PF09520">
    <property type="entry name" value="RE_TdeIII"/>
    <property type="match status" value="1"/>
</dbReference>
<keyword evidence="2" id="KW-0680">Restriction system</keyword>